<keyword evidence="9" id="KW-1185">Reference proteome</keyword>
<organism evidence="8 9">
    <name type="scientific">Paenibacillus lactis</name>
    <dbReference type="NCBI Taxonomy" id="228574"/>
    <lineage>
        <taxon>Bacteria</taxon>
        <taxon>Bacillati</taxon>
        <taxon>Bacillota</taxon>
        <taxon>Bacilli</taxon>
        <taxon>Bacillales</taxon>
        <taxon>Paenibacillaceae</taxon>
        <taxon>Paenibacillus</taxon>
    </lineage>
</organism>
<feature type="transmembrane region" description="Helical" evidence="6">
    <location>
        <begin position="390"/>
        <end position="411"/>
    </location>
</feature>
<proteinExistence type="predicted"/>
<feature type="transmembrane region" description="Helical" evidence="6">
    <location>
        <begin position="21"/>
        <end position="42"/>
    </location>
</feature>
<accession>A0ABS4FJT2</accession>
<evidence type="ECO:0000256" key="1">
    <source>
        <dbReference type="ARBA" id="ARBA00004651"/>
    </source>
</evidence>
<evidence type="ECO:0000256" key="3">
    <source>
        <dbReference type="ARBA" id="ARBA00022692"/>
    </source>
</evidence>
<evidence type="ECO:0000313" key="8">
    <source>
        <dbReference type="EMBL" id="MBP1896516.1"/>
    </source>
</evidence>
<evidence type="ECO:0000256" key="5">
    <source>
        <dbReference type="ARBA" id="ARBA00023136"/>
    </source>
</evidence>
<keyword evidence="2" id="KW-0813">Transport</keyword>
<feature type="transmembrane region" description="Helical" evidence="6">
    <location>
        <begin position="364"/>
        <end position="384"/>
    </location>
</feature>
<feature type="transmembrane region" description="Helical" evidence="6">
    <location>
        <begin position="231"/>
        <end position="252"/>
    </location>
</feature>
<dbReference type="PANTHER" id="PTHR23528">
    <property type="match status" value="1"/>
</dbReference>
<dbReference type="Proteomes" id="UP000706926">
    <property type="component" value="Unassembled WGS sequence"/>
</dbReference>
<feature type="transmembrane region" description="Helical" evidence="6">
    <location>
        <begin position="272"/>
        <end position="290"/>
    </location>
</feature>
<dbReference type="InterPro" id="IPR011701">
    <property type="entry name" value="MFS"/>
</dbReference>
<comment type="subcellular location">
    <subcellularLocation>
        <location evidence="1">Cell membrane</location>
        <topology evidence="1">Multi-pass membrane protein</topology>
    </subcellularLocation>
</comment>
<evidence type="ECO:0000313" key="9">
    <source>
        <dbReference type="Proteomes" id="UP000706926"/>
    </source>
</evidence>
<feature type="transmembrane region" description="Helical" evidence="6">
    <location>
        <begin position="149"/>
        <end position="171"/>
    </location>
</feature>
<keyword evidence="5 6" id="KW-0472">Membrane</keyword>
<feature type="transmembrane region" description="Helical" evidence="6">
    <location>
        <begin position="90"/>
        <end position="108"/>
    </location>
</feature>
<keyword evidence="4 6" id="KW-1133">Transmembrane helix</keyword>
<name>A0ABS4FJT2_9BACL</name>
<sequence length="442" mass="46916">MAGAKVKGQVKTPFGRLTFGVMLGYGLMMVALMTPATLLLTFKMIEIDPNGYTSSYGLVAGIGAFFALIGNPLGGAISDRTINRFGRRRTWILLGPLVGSAALLMIGWTSSLWLIIIGWAVAQLFFNFGMAAYTALIPDQVKEEKQGTISGLLGMSLPLGIVVGMVLMTLLPGVSSAAKWTLIAAIGIVGPMISLFLIQEGKVEIIREHNTAVPLGEKLSKIYPSPRRFPAFSWAVASKFLMMMGYCSSLYLTVMLVNRMGYTEAQATSSVATVNIISTIAMALTSIFGGMLSDKFRKQKPFLYVSAFVMVIAILVFAFVPNYTAYVIASAVLGLGFGCFSAVDMALVARILPRKEDSAKDFGIMNVANALPQSIVPAIAPLLLSAGTSIGLGGWTFFYLVLAIFTAIGMISIKPLPEVGEPVATENGAETAGIGLAAGNIN</sequence>
<evidence type="ECO:0000256" key="6">
    <source>
        <dbReference type="SAM" id="Phobius"/>
    </source>
</evidence>
<feature type="transmembrane region" description="Helical" evidence="6">
    <location>
        <begin position="302"/>
        <end position="320"/>
    </location>
</feature>
<feature type="transmembrane region" description="Helical" evidence="6">
    <location>
        <begin position="177"/>
        <end position="198"/>
    </location>
</feature>
<dbReference type="InterPro" id="IPR036259">
    <property type="entry name" value="MFS_trans_sf"/>
</dbReference>
<dbReference type="PROSITE" id="PS50850">
    <property type="entry name" value="MFS"/>
    <property type="match status" value="1"/>
</dbReference>
<dbReference type="Pfam" id="PF07690">
    <property type="entry name" value="MFS_1"/>
    <property type="match status" value="1"/>
</dbReference>
<comment type="caution">
    <text evidence="8">The sequence shown here is derived from an EMBL/GenBank/DDBJ whole genome shotgun (WGS) entry which is preliminary data.</text>
</comment>
<protein>
    <submittedName>
        <fullName evidence="8">MFS family permease</fullName>
    </submittedName>
</protein>
<reference evidence="8 9" key="1">
    <citation type="submission" date="2021-03" db="EMBL/GenBank/DDBJ databases">
        <title>Genomic Encyclopedia of Type Strains, Phase IV (KMG-IV): sequencing the most valuable type-strain genomes for metagenomic binning, comparative biology and taxonomic classification.</title>
        <authorList>
            <person name="Goeker M."/>
        </authorList>
    </citation>
    <scope>NUCLEOTIDE SEQUENCE [LARGE SCALE GENOMIC DNA]</scope>
    <source>
        <strain evidence="8 9">DSM 15596</strain>
    </source>
</reference>
<dbReference type="RefSeq" id="WP_210095647.1">
    <property type="nucleotide sequence ID" value="NZ_DMBX01000040.1"/>
</dbReference>
<dbReference type="PANTHER" id="PTHR23528:SF1">
    <property type="entry name" value="MAJOR FACILITATOR SUPERFAMILY (MFS) PROFILE DOMAIN-CONTAINING PROTEIN"/>
    <property type="match status" value="1"/>
</dbReference>
<feature type="transmembrane region" description="Helical" evidence="6">
    <location>
        <begin position="114"/>
        <end position="137"/>
    </location>
</feature>
<feature type="transmembrane region" description="Helical" evidence="6">
    <location>
        <begin position="326"/>
        <end position="352"/>
    </location>
</feature>
<feature type="transmembrane region" description="Helical" evidence="6">
    <location>
        <begin position="54"/>
        <end position="78"/>
    </location>
</feature>
<dbReference type="EMBL" id="JAGGKI010000025">
    <property type="protein sequence ID" value="MBP1896516.1"/>
    <property type="molecule type" value="Genomic_DNA"/>
</dbReference>
<gene>
    <name evidence="8" type="ORF">J2Z18_005647</name>
</gene>
<dbReference type="Gene3D" id="1.20.1250.20">
    <property type="entry name" value="MFS general substrate transporter like domains"/>
    <property type="match status" value="2"/>
</dbReference>
<dbReference type="SUPFAM" id="SSF103473">
    <property type="entry name" value="MFS general substrate transporter"/>
    <property type="match status" value="1"/>
</dbReference>
<feature type="domain" description="Major facilitator superfamily (MFS) profile" evidence="7">
    <location>
        <begin position="12"/>
        <end position="421"/>
    </location>
</feature>
<evidence type="ECO:0000259" key="7">
    <source>
        <dbReference type="PROSITE" id="PS50850"/>
    </source>
</evidence>
<dbReference type="GeneID" id="95407500"/>
<dbReference type="InterPro" id="IPR020846">
    <property type="entry name" value="MFS_dom"/>
</dbReference>
<evidence type="ECO:0000256" key="2">
    <source>
        <dbReference type="ARBA" id="ARBA00022448"/>
    </source>
</evidence>
<evidence type="ECO:0000256" key="4">
    <source>
        <dbReference type="ARBA" id="ARBA00022989"/>
    </source>
</evidence>
<keyword evidence="3 6" id="KW-0812">Transmembrane</keyword>